<evidence type="ECO:0000256" key="2">
    <source>
        <dbReference type="ARBA" id="ARBA00012758"/>
    </source>
</evidence>
<dbReference type="SMART" id="SM00640">
    <property type="entry name" value="Glyco_32"/>
    <property type="match status" value="1"/>
</dbReference>
<sequence length="525" mass="56756">MSTCAPASFVPHAEALARAERGLRELAAARRDRCYPAFHIASDGGWINDPNGLSYFGGRWHVFYQLHPFGPQWGTMHWGHVSSADLVTWRREPVALAPSLEVERAGVYSGSAVVGDYGRLRLFYTAHRWRNGRDEADGNQEVQCAACSTDGTRFEKLGVVVDNPDDLRDFRDPKVLRRDGRWYMVVGRRSPDGHGEVVLYASDDLDRWSWAGVLYRHPDPRVYMIECPDLFCLRAPDGDERWVLFLSAMRSQAPADGADGASKGEKGDEGAAAHDHVDTSGYLVGTWQPGEPFRPEGPACPLDRGGSLYAPQTMEAPDGRRLVVGWMRPDGALDVQDDNWCGQLSVPRELTLGDDGALRSAPARELAALRGPVRELGPLALGAEEALTLTDDARTAEVALSAPLGDSTSAALALEAHVAEDGSCARVVVSPALRRVTLVRRSADGTDAVCGVAPLPPDAGEVTLRVLVDRDSVEVFVDGGREAISAYSLPVNGPRAVCLVAESDAAEVRTLAICELRSIGLDGRA</sequence>
<evidence type="ECO:0000259" key="8">
    <source>
        <dbReference type="Pfam" id="PF08244"/>
    </source>
</evidence>
<dbReference type="Proteomes" id="UP000712527">
    <property type="component" value="Unassembled WGS sequence"/>
</dbReference>
<dbReference type="Pfam" id="PF08244">
    <property type="entry name" value="Glyco_hydro_32C"/>
    <property type="match status" value="1"/>
</dbReference>
<comment type="caution">
    <text evidence="9">The sequence shown here is derived from an EMBL/GenBank/DDBJ whole genome shotgun (WGS) entry which is preliminary data.</text>
</comment>
<feature type="domain" description="Glycosyl hydrolase family 32 C-terminal" evidence="8">
    <location>
        <begin position="369"/>
        <end position="512"/>
    </location>
</feature>
<dbReference type="InterPro" id="IPR013189">
    <property type="entry name" value="Glyco_hydro_32_C"/>
</dbReference>
<dbReference type="Gene3D" id="2.60.120.560">
    <property type="entry name" value="Exo-inulinase, domain 1"/>
    <property type="match status" value="1"/>
</dbReference>
<evidence type="ECO:0000259" key="7">
    <source>
        <dbReference type="Pfam" id="PF00251"/>
    </source>
</evidence>
<keyword evidence="4 5" id="KW-0326">Glycosidase</keyword>
<dbReference type="EC" id="3.2.1.26" evidence="2"/>
<evidence type="ECO:0000256" key="3">
    <source>
        <dbReference type="ARBA" id="ARBA00022801"/>
    </source>
</evidence>
<feature type="domain" description="Glycosyl hydrolase family 32 N-terminal" evidence="7">
    <location>
        <begin position="39"/>
        <end position="362"/>
    </location>
</feature>
<dbReference type="InterPro" id="IPR013320">
    <property type="entry name" value="ConA-like_dom_sf"/>
</dbReference>
<dbReference type="InterPro" id="IPR051214">
    <property type="entry name" value="GH32_Enzymes"/>
</dbReference>
<feature type="region of interest" description="Disordered" evidence="6">
    <location>
        <begin position="254"/>
        <end position="275"/>
    </location>
</feature>
<evidence type="ECO:0000256" key="1">
    <source>
        <dbReference type="ARBA" id="ARBA00009902"/>
    </source>
</evidence>
<dbReference type="CDD" id="cd08996">
    <property type="entry name" value="GH32_FFase"/>
    <property type="match status" value="1"/>
</dbReference>
<dbReference type="SUPFAM" id="SSF75005">
    <property type="entry name" value="Arabinanase/levansucrase/invertase"/>
    <property type="match status" value="1"/>
</dbReference>
<accession>A0ABS2F2A6</accession>
<evidence type="ECO:0000313" key="10">
    <source>
        <dbReference type="Proteomes" id="UP000712527"/>
    </source>
</evidence>
<dbReference type="RefSeq" id="WP_204793470.1">
    <property type="nucleotide sequence ID" value="NZ_JACSNQ010000011.1"/>
</dbReference>
<proteinExistence type="inferred from homology"/>
<dbReference type="InterPro" id="IPR001362">
    <property type="entry name" value="Glyco_hydro_32"/>
</dbReference>
<dbReference type="InterPro" id="IPR023296">
    <property type="entry name" value="Glyco_hydro_beta-prop_sf"/>
</dbReference>
<dbReference type="EMBL" id="JACSNQ010000011">
    <property type="protein sequence ID" value="MBM6775126.1"/>
    <property type="molecule type" value="Genomic_DNA"/>
</dbReference>
<dbReference type="SUPFAM" id="SSF49899">
    <property type="entry name" value="Concanavalin A-like lectins/glucanases"/>
    <property type="match status" value="1"/>
</dbReference>
<feature type="compositionally biased region" description="Basic and acidic residues" evidence="6">
    <location>
        <begin position="262"/>
        <end position="275"/>
    </location>
</feature>
<evidence type="ECO:0000256" key="4">
    <source>
        <dbReference type="ARBA" id="ARBA00023295"/>
    </source>
</evidence>
<evidence type="ECO:0000256" key="6">
    <source>
        <dbReference type="SAM" id="MobiDB-lite"/>
    </source>
</evidence>
<evidence type="ECO:0000256" key="5">
    <source>
        <dbReference type="RuleBase" id="RU362110"/>
    </source>
</evidence>
<keyword evidence="10" id="KW-1185">Reference proteome</keyword>
<protein>
    <recommendedName>
        <fullName evidence="2">beta-fructofuranosidase</fullName>
        <ecNumber evidence="2">3.2.1.26</ecNumber>
    </recommendedName>
</protein>
<gene>
    <name evidence="9" type="ORF">H9X80_06175</name>
</gene>
<dbReference type="PANTHER" id="PTHR43101:SF1">
    <property type="entry name" value="BETA-FRUCTOSIDASE"/>
    <property type="match status" value="1"/>
</dbReference>
<dbReference type="GO" id="GO:0016787">
    <property type="term" value="F:hydrolase activity"/>
    <property type="evidence" value="ECO:0007669"/>
    <property type="project" value="UniProtKB-KW"/>
</dbReference>
<keyword evidence="3 5" id="KW-0378">Hydrolase</keyword>
<name>A0ABS2F2A6_9ACTN</name>
<comment type="similarity">
    <text evidence="1 5">Belongs to the glycosyl hydrolase 32 family.</text>
</comment>
<dbReference type="PANTHER" id="PTHR43101">
    <property type="entry name" value="BETA-FRUCTOSIDASE"/>
    <property type="match status" value="1"/>
</dbReference>
<dbReference type="Gene3D" id="2.115.10.20">
    <property type="entry name" value="Glycosyl hydrolase domain, family 43"/>
    <property type="match status" value="1"/>
</dbReference>
<organism evidence="9 10">
    <name type="scientific">Olsenella profusa</name>
    <dbReference type="NCBI Taxonomy" id="138595"/>
    <lineage>
        <taxon>Bacteria</taxon>
        <taxon>Bacillati</taxon>
        <taxon>Actinomycetota</taxon>
        <taxon>Coriobacteriia</taxon>
        <taxon>Coriobacteriales</taxon>
        <taxon>Atopobiaceae</taxon>
        <taxon>Olsenella</taxon>
    </lineage>
</organism>
<dbReference type="Pfam" id="PF00251">
    <property type="entry name" value="Glyco_hydro_32N"/>
    <property type="match status" value="1"/>
</dbReference>
<evidence type="ECO:0000313" key="9">
    <source>
        <dbReference type="EMBL" id="MBM6775126.1"/>
    </source>
</evidence>
<reference evidence="9 10" key="1">
    <citation type="journal article" date="2021" name="Sci. Rep.">
        <title>The distribution of antibiotic resistance genes in chicken gut microbiota commensals.</title>
        <authorList>
            <person name="Juricova H."/>
            <person name="Matiasovicova J."/>
            <person name="Kubasova T."/>
            <person name="Cejkova D."/>
            <person name="Rychlik I."/>
        </authorList>
    </citation>
    <scope>NUCLEOTIDE SEQUENCE [LARGE SCALE GENOMIC DNA]</scope>
    <source>
        <strain evidence="9 10">An794</strain>
    </source>
</reference>
<dbReference type="InterPro" id="IPR013148">
    <property type="entry name" value="Glyco_hydro_32_N"/>
</dbReference>